<evidence type="ECO:0000313" key="2">
    <source>
        <dbReference type="EMBL" id="MBB3980306.1"/>
    </source>
</evidence>
<name>A0A7W6DFG8_9HYPH</name>
<proteinExistence type="predicted"/>
<dbReference type="EMBL" id="JACIEE010000020">
    <property type="protein sequence ID" value="MBB3980306.1"/>
    <property type="molecule type" value="Genomic_DNA"/>
</dbReference>
<comment type="caution">
    <text evidence="2">The sequence shown here is derived from an EMBL/GenBank/DDBJ whole genome shotgun (WGS) entry which is preliminary data.</text>
</comment>
<keyword evidence="3" id="KW-1185">Reference proteome</keyword>
<protein>
    <submittedName>
        <fullName evidence="2">Uncharacterized protein</fullName>
    </submittedName>
</protein>
<keyword evidence="1" id="KW-0472">Membrane</keyword>
<dbReference type="AlphaFoldDB" id="A0A7W6DFG8"/>
<accession>A0A7W6DFG8</accession>
<feature type="transmembrane region" description="Helical" evidence="1">
    <location>
        <begin position="104"/>
        <end position="125"/>
    </location>
</feature>
<keyword evidence="1" id="KW-0812">Transmembrane</keyword>
<evidence type="ECO:0000313" key="3">
    <source>
        <dbReference type="Proteomes" id="UP000574761"/>
    </source>
</evidence>
<sequence length="126" mass="13628">MTEIATLERGDAYRGRSAAYLACRRERLSLVDHGKTNFATGENGFDAIAGKRKNGIRHGREIADLRGERSGCAPLANLRWRQLSVSASEAHRIAMGTSRKTETLLMITMAAWIASVSLGLGGGHAM</sequence>
<evidence type="ECO:0000256" key="1">
    <source>
        <dbReference type="SAM" id="Phobius"/>
    </source>
</evidence>
<dbReference type="RefSeq" id="WP_183808439.1">
    <property type="nucleotide sequence ID" value="NZ_JACIEE010000020.1"/>
</dbReference>
<reference evidence="2 3" key="1">
    <citation type="submission" date="2020-08" db="EMBL/GenBank/DDBJ databases">
        <title>Genomic Encyclopedia of Type Strains, Phase IV (KMG-IV): sequencing the most valuable type-strain genomes for metagenomic binning, comparative biology and taxonomic classification.</title>
        <authorList>
            <person name="Goeker M."/>
        </authorList>
    </citation>
    <scope>NUCLEOTIDE SEQUENCE [LARGE SCALE GENOMIC DNA]</scope>
    <source>
        <strain evidence="2 3">DSM 100211</strain>
    </source>
</reference>
<dbReference type="Proteomes" id="UP000574761">
    <property type="component" value="Unassembled WGS sequence"/>
</dbReference>
<organism evidence="2 3">
    <name type="scientific">Mycoplana azooxidifex</name>
    <dbReference type="NCBI Taxonomy" id="1636188"/>
    <lineage>
        <taxon>Bacteria</taxon>
        <taxon>Pseudomonadati</taxon>
        <taxon>Pseudomonadota</taxon>
        <taxon>Alphaproteobacteria</taxon>
        <taxon>Hyphomicrobiales</taxon>
        <taxon>Rhizobiaceae</taxon>
        <taxon>Mycoplana</taxon>
    </lineage>
</organism>
<gene>
    <name evidence="2" type="ORF">GGQ64_005559</name>
</gene>
<keyword evidence="1" id="KW-1133">Transmembrane helix</keyword>